<proteinExistence type="predicted"/>
<gene>
    <name evidence="2" type="ORF">GCM10009115_33460</name>
</gene>
<reference evidence="2 3" key="1">
    <citation type="journal article" date="2019" name="Int. J. Syst. Evol. Microbiol.">
        <title>The Global Catalogue of Microorganisms (GCM) 10K type strain sequencing project: providing services to taxonomists for standard genome sequencing and annotation.</title>
        <authorList>
            <consortium name="The Broad Institute Genomics Platform"/>
            <consortium name="The Broad Institute Genome Sequencing Center for Infectious Disease"/>
            <person name="Wu L."/>
            <person name="Ma J."/>
        </authorList>
    </citation>
    <scope>NUCLEOTIDE SEQUENCE [LARGE SCALE GENOMIC DNA]</scope>
    <source>
        <strain evidence="2 3">JCM 15910</strain>
    </source>
</reference>
<accession>A0ABN1MCB7</accession>
<sequence>MPGLRIREDGWTVARTRTFLAALTQTGCVTDAARVAGISRTSVNDARGRFAAFDRACSTALARAGRGVRAIAYERAVVGRETVVMRGGKEVERRITPSDSMLALLVKRGEMGDGNEDGGTAALPPLRMRKRRRPCGQRRLSGQGCYRQA</sequence>
<name>A0ABN1MCB7_9SPHN</name>
<feature type="region of interest" description="Disordered" evidence="1">
    <location>
        <begin position="111"/>
        <end position="149"/>
    </location>
</feature>
<evidence type="ECO:0000256" key="1">
    <source>
        <dbReference type="SAM" id="MobiDB-lite"/>
    </source>
</evidence>
<evidence type="ECO:0000313" key="2">
    <source>
        <dbReference type="EMBL" id="GAA0867061.1"/>
    </source>
</evidence>
<keyword evidence="3" id="KW-1185">Reference proteome</keyword>
<comment type="caution">
    <text evidence="2">The sequence shown here is derived from an EMBL/GenBank/DDBJ whole genome shotgun (WGS) entry which is preliminary data.</text>
</comment>
<dbReference type="RefSeq" id="WP_215353304.1">
    <property type="nucleotide sequence ID" value="NZ_BAAAFE010000011.1"/>
</dbReference>
<evidence type="ECO:0000313" key="3">
    <source>
        <dbReference type="Proteomes" id="UP001500738"/>
    </source>
</evidence>
<feature type="compositionally biased region" description="Basic residues" evidence="1">
    <location>
        <begin position="127"/>
        <end position="136"/>
    </location>
</feature>
<organism evidence="2 3">
    <name type="scientific">Sphingopyxis soli</name>
    <dbReference type="NCBI Taxonomy" id="592051"/>
    <lineage>
        <taxon>Bacteria</taxon>
        <taxon>Pseudomonadati</taxon>
        <taxon>Pseudomonadota</taxon>
        <taxon>Alphaproteobacteria</taxon>
        <taxon>Sphingomonadales</taxon>
        <taxon>Sphingomonadaceae</taxon>
        <taxon>Sphingopyxis</taxon>
    </lineage>
</organism>
<protein>
    <recommendedName>
        <fullName evidence="4">LysR family transcriptional regulator</fullName>
    </recommendedName>
</protein>
<dbReference type="Proteomes" id="UP001500738">
    <property type="component" value="Unassembled WGS sequence"/>
</dbReference>
<dbReference type="EMBL" id="BAAAFE010000011">
    <property type="protein sequence ID" value="GAA0867061.1"/>
    <property type="molecule type" value="Genomic_DNA"/>
</dbReference>
<evidence type="ECO:0008006" key="4">
    <source>
        <dbReference type="Google" id="ProtNLM"/>
    </source>
</evidence>